<keyword evidence="5 6" id="KW-0663">Pyridoxal phosphate</keyword>
<evidence type="ECO:0000313" key="7">
    <source>
        <dbReference type="EMBL" id="KAA2214005.1"/>
    </source>
</evidence>
<evidence type="ECO:0000256" key="3">
    <source>
        <dbReference type="ARBA" id="ARBA00022576"/>
    </source>
</evidence>
<dbReference type="GO" id="GO:0005829">
    <property type="term" value="C:cytosol"/>
    <property type="evidence" value="ECO:0007669"/>
    <property type="project" value="TreeGrafter"/>
</dbReference>
<dbReference type="SUPFAM" id="SSF53383">
    <property type="entry name" value="PLP-dependent transferases"/>
    <property type="match status" value="1"/>
</dbReference>
<accession>A0A5B2TJ41</accession>
<dbReference type="NCBIfam" id="NF004767">
    <property type="entry name" value="PRK06105.1"/>
    <property type="match status" value="1"/>
</dbReference>
<dbReference type="PANTHER" id="PTHR43094:SF1">
    <property type="entry name" value="AMINOTRANSFERASE CLASS-III"/>
    <property type="match status" value="1"/>
</dbReference>
<gene>
    <name evidence="7" type="ORF">F0Q34_08165</name>
</gene>
<dbReference type="InterPro" id="IPR015421">
    <property type="entry name" value="PyrdxlP-dep_Trfase_major"/>
</dbReference>
<dbReference type="Gene3D" id="3.40.640.10">
    <property type="entry name" value="Type I PLP-dependent aspartate aminotransferase-like (Major domain)"/>
    <property type="match status" value="1"/>
</dbReference>
<evidence type="ECO:0000256" key="1">
    <source>
        <dbReference type="ARBA" id="ARBA00001933"/>
    </source>
</evidence>
<dbReference type="GO" id="GO:0030170">
    <property type="term" value="F:pyridoxal phosphate binding"/>
    <property type="evidence" value="ECO:0007669"/>
    <property type="project" value="InterPro"/>
</dbReference>
<dbReference type="PROSITE" id="PS00600">
    <property type="entry name" value="AA_TRANSFER_CLASS_3"/>
    <property type="match status" value="1"/>
</dbReference>
<sequence length="463" mass="50003">MSIIPPNSADRRDVLFHLHSQTNPRLHARRGPLVMTRGEGIHVFDSQGKRYLEAMAGLWCTSLGFSEARLKRAAAEAYDRLGFYHTFSHKTPAVTIDLAEKLVALSPIPEAQAYFATSGSEATETMVKMAWIYHAARGETRRRKIIARDRGFHGSTIVAASMCGLPRMHREFGLPLPGFLHTLCPDPYRGPLPGEDMPRFVARLAAALEAMILEEGPDTIAAFIAEPINAAGGVIVPPEGYFPAIEAVLRRHGILVLADEVVCGFGRTGNMWGSQTVGMTPDMMAMAKGISSSYFPISAVLLGRPIQEAMAEMNKDGEIFGHGFTNSGHPVGAAIALETLRIYEEMDVVPHVRAMGERLRAGLRSIAGRSRIVGDVRGAGLMFAVELVADPATRAGFEPVGRIGARFDAEALNNGLIIRPMGDAIALCPPLIIDAGGVDELLERFDLSLRKVEAEAALETTAG</sequence>
<name>A0A5B2TJ41_9PROT</name>
<dbReference type="InterPro" id="IPR005814">
    <property type="entry name" value="Aminotrans_3"/>
</dbReference>
<evidence type="ECO:0000256" key="2">
    <source>
        <dbReference type="ARBA" id="ARBA00008954"/>
    </source>
</evidence>
<comment type="caution">
    <text evidence="7">The sequence shown here is derived from an EMBL/GenBank/DDBJ whole genome shotgun (WGS) entry which is preliminary data.</text>
</comment>
<evidence type="ECO:0000256" key="6">
    <source>
        <dbReference type="RuleBase" id="RU003560"/>
    </source>
</evidence>
<dbReference type="RefSeq" id="WP_149811661.1">
    <property type="nucleotide sequence ID" value="NZ_VUKA01000002.1"/>
</dbReference>
<evidence type="ECO:0000256" key="4">
    <source>
        <dbReference type="ARBA" id="ARBA00022679"/>
    </source>
</evidence>
<keyword evidence="4 7" id="KW-0808">Transferase</keyword>
<dbReference type="PIRSF" id="PIRSF000521">
    <property type="entry name" value="Transaminase_4ab_Lys_Orn"/>
    <property type="match status" value="1"/>
</dbReference>
<evidence type="ECO:0000313" key="8">
    <source>
        <dbReference type="Proteomes" id="UP000322110"/>
    </source>
</evidence>
<organism evidence="7 8">
    <name type="scientific">Teichococcus oryzae</name>
    <dbReference type="NCBI Taxonomy" id="1608942"/>
    <lineage>
        <taxon>Bacteria</taxon>
        <taxon>Pseudomonadati</taxon>
        <taxon>Pseudomonadota</taxon>
        <taxon>Alphaproteobacteria</taxon>
        <taxon>Acetobacterales</taxon>
        <taxon>Roseomonadaceae</taxon>
        <taxon>Roseomonas</taxon>
    </lineage>
</organism>
<dbReference type="InterPro" id="IPR049704">
    <property type="entry name" value="Aminotrans_3_PPA_site"/>
</dbReference>
<evidence type="ECO:0000256" key="5">
    <source>
        <dbReference type="ARBA" id="ARBA00022898"/>
    </source>
</evidence>
<dbReference type="CDD" id="cd00610">
    <property type="entry name" value="OAT_like"/>
    <property type="match status" value="1"/>
</dbReference>
<dbReference type="PANTHER" id="PTHR43094">
    <property type="entry name" value="AMINOTRANSFERASE"/>
    <property type="match status" value="1"/>
</dbReference>
<proteinExistence type="inferred from homology"/>
<dbReference type="AlphaFoldDB" id="A0A5B2TJ41"/>
<dbReference type="FunFam" id="3.40.640.10:FF:000014">
    <property type="entry name" value="Adenosylmethionine-8-amino-7-oxononanoate aminotransferase, probable"/>
    <property type="match status" value="1"/>
</dbReference>
<comment type="similarity">
    <text evidence="2 6">Belongs to the class-III pyridoxal-phosphate-dependent aminotransferase family.</text>
</comment>
<reference evidence="7 8" key="1">
    <citation type="journal article" date="2015" name="Int. J. Syst. Evol. Microbiol.">
        <title>Roseomonas oryzae sp. nov., isolated from paddy rhizosphere soil.</title>
        <authorList>
            <person name="Ramaprasad E.V."/>
            <person name="Sasikala Ch."/>
            <person name="Ramana Ch.V."/>
        </authorList>
    </citation>
    <scope>NUCLEOTIDE SEQUENCE [LARGE SCALE GENOMIC DNA]</scope>
    <source>
        <strain evidence="7 8">KCTC 42542</strain>
    </source>
</reference>
<protein>
    <submittedName>
        <fullName evidence="7">Aminotransferase class III-fold pyridoxal phosphate-dependent enzyme</fullName>
    </submittedName>
</protein>
<dbReference type="OrthoDB" id="9801834at2"/>
<dbReference type="InterPro" id="IPR015422">
    <property type="entry name" value="PyrdxlP-dep_Trfase_small"/>
</dbReference>
<comment type="cofactor">
    <cofactor evidence="1">
        <name>pyridoxal 5'-phosphate</name>
        <dbReference type="ChEBI" id="CHEBI:597326"/>
    </cofactor>
</comment>
<dbReference type="GO" id="GO:0008483">
    <property type="term" value="F:transaminase activity"/>
    <property type="evidence" value="ECO:0007669"/>
    <property type="project" value="UniProtKB-KW"/>
</dbReference>
<dbReference type="Proteomes" id="UP000322110">
    <property type="component" value="Unassembled WGS sequence"/>
</dbReference>
<dbReference type="EMBL" id="VUKA01000002">
    <property type="protein sequence ID" value="KAA2214005.1"/>
    <property type="molecule type" value="Genomic_DNA"/>
</dbReference>
<dbReference type="Pfam" id="PF00202">
    <property type="entry name" value="Aminotran_3"/>
    <property type="match status" value="1"/>
</dbReference>
<dbReference type="Gene3D" id="3.90.1150.10">
    <property type="entry name" value="Aspartate Aminotransferase, domain 1"/>
    <property type="match status" value="1"/>
</dbReference>
<dbReference type="InterPro" id="IPR015424">
    <property type="entry name" value="PyrdxlP-dep_Trfase"/>
</dbReference>
<keyword evidence="3 7" id="KW-0032">Aminotransferase</keyword>
<keyword evidence="8" id="KW-1185">Reference proteome</keyword>